<dbReference type="InterPro" id="IPR051082">
    <property type="entry name" value="Pentapeptide-BTB/POZ_domain"/>
</dbReference>
<organism evidence="1">
    <name type="scientific">uncultured Leptolyngbya sp</name>
    <dbReference type="NCBI Taxonomy" id="332963"/>
    <lineage>
        <taxon>Bacteria</taxon>
        <taxon>Bacillati</taxon>
        <taxon>Cyanobacteriota</taxon>
        <taxon>Cyanophyceae</taxon>
        <taxon>Leptolyngbyales</taxon>
        <taxon>Leptolyngbyaceae</taxon>
        <taxon>Leptolyngbya group</taxon>
        <taxon>Leptolyngbya</taxon>
        <taxon>environmental samples</taxon>
    </lineage>
</organism>
<dbReference type="EMBL" id="CADCTY010000072">
    <property type="protein sequence ID" value="CAA9298831.1"/>
    <property type="molecule type" value="Genomic_DNA"/>
</dbReference>
<name>A0A6J4K9Z1_9CYAN</name>
<protein>
    <submittedName>
        <fullName evidence="1">Pentapeptide repeat family protein</fullName>
    </submittedName>
</protein>
<reference evidence="1" key="1">
    <citation type="submission" date="2020-02" db="EMBL/GenBank/DDBJ databases">
        <authorList>
            <person name="Meier V. D."/>
        </authorList>
    </citation>
    <scope>NUCLEOTIDE SEQUENCE</scope>
    <source>
        <strain evidence="1">AVDCRST_MAG94</strain>
    </source>
</reference>
<dbReference type="PANTHER" id="PTHR14136:SF17">
    <property type="entry name" value="BTB_POZ DOMAIN-CONTAINING PROTEIN KCTD9"/>
    <property type="match status" value="1"/>
</dbReference>
<sequence>MQAEDVLKKYAAGERTFAGVNLNEANLSGADLSGADLSGANLSVANLSGANLSGTNLSKAKLNVAKLSGANLTNANLHEAILNVANLTLADLTGATLSQASLVRAELTRADLSSANLSNANLSGADLKDAKLRNADLSSANLSRADLKWTVFTGANLAEANLHGSDLSSADCSGADLSSTELRQSNLSRTNLRGVNLSGANLRWADLSGADLSGADLSGAKLSGANLTGANLSNTNLIGTTLVHVDLTRANLIGADWVGADLSGATLTGAKLYDVPRFGVKTDGMICEWVDLSPIGDQSSIYRFSSEETAFFHAAPPTVRLIIDEVFNQDAHYALAVTYRQVAQHYDLIANPPHIQVGRRRTTLTFELHRDDQLFLMCCFALLPFKDALEVQSRTIALMKLLLSVEIEERFVVLEWFQPFKTTLSQTLSQVSDFKLSEGSLKALGKIPFFQAPTKTTLVNSTNQSLPLYSHPLFGKRMIALNPAVGTIAPQSTAAPILPSLTGLVNFIQGFHGR</sequence>
<proteinExistence type="predicted"/>
<dbReference type="AlphaFoldDB" id="A0A6J4K9Z1"/>
<dbReference type="Pfam" id="PF00805">
    <property type="entry name" value="Pentapeptide"/>
    <property type="match status" value="5"/>
</dbReference>
<dbReference type="PANTHER" id="PTHR14136">
    <property type="entry name" value="BTB_POZ DOMAIN-CONTAINING PROTEIN KCTD9"/>
    <property type="match status" value="1"/>
</dbReference>
<dbReference type="SUPFAM" id="SSF141571">
    <property type="entry name" value="Pentapeptide repeat-like"/>
    <property type="match status" value="2"/>
</dbReference>
<accession>A0A6J4K9Z1</accession>
<evidence type="ECO:0000313" key="1">
    <source>
        <dbReference type="EMBL" id="CAA9298831.1"/>
    </source>
</evidence>
<dbReference type="InterPro" id="IPR001646">
    <property type="entry name" value="5peptide_repeat"/>
</dbReference>
<dbReference type="Gene3D" id="2.160.20.80">
    <property type="entry name" value="E3 ubiquitin-protein ligase SopA"/>
    <property type="match status" value="2"/>
</dbReference>
<gene>
    <name evidence="1" type="ORF">AVDCRST_MAG94-212</name>
</gene>